<keyword evidence="4 7" id="KW-0812">Transmembrane</keyword>
<feature type="transmembrane region" description="Helical" evidence="7">
    <location>
        <begin position="387"/>
        <end position="408"/>
    </location>
</feature>
<dbReference type="Proteomes" id="UP000178857">
    <property type="component" value="Unassembled WGS sequence"/>
</dbReference>
<keyword evidence="6 7" id="KW-0472">Membrane</keyword>
<feature type="transmembrane region" description="Helical" evidence="7">
    <location>
        <begin position="163"/>
        <end position="196"/>
    </location>
</feature>
<feature type="transmembrane region" description="Helical" evidence="7">
    <location>
        <begin position="447"/>
        <end position="467"/>
    </location>
</feature>
<evidence type="ECO:0000256" key="2">
    <source>
        <dbReference type="ARBA" id="ARBA00007430"/>
    </source>
</evidence>
<gene>
    <name evidence="8" type="ORF">A2970_00520</name>
</gene>
<feature type="transmembrane region" description="Helical" evidence="7">
    <location>
        <begin position="235"/>
        <end position="254"/>
    </location>
</feature>
<dbReference type="GO" id="GO:0005886">
    <property type="term" value="C:plasma membrane"/>
    <property type="evidence" value="ECO:0007669"/>
    <property type="project" value="UniProtKB-SubCell"/>
</dbReference>
<dbReference type="PANTHER" id="PTHR30250:SF10">
    <property type="entry name" value="LIPOPOLYSACCHARIDE BIOSYNTHESIS PROTEIN WZXC"/>
    <property type="match status" value="1"/>
</dbReference>
<keyword evidence="5 7" id="KW-1133">Transmembrane helix</keyword>
<evidence type="ECO:0000256" key="4">
    <source>
        <dbReference type="ARBA" id="ARBA00022692"/>
    </source>
</evidence>
<dbReference type="PANTHER" id="PTHR30250">
    <property type="entry name" value="PST FAMILY PREDICTED COLANIC ACID TRANSPORTER"/>
    <property type="match status" value="1"/>
</dbReference>
<evidence type="ECO:0000256" key="6">
    <source>
        <dbReference type="ARBA" id="ARBA00023136"/>
    </source>
</evidence>
<evidence type="ECO:0000313" key="8">
    <source>
        <dbReference type="EMBL" id="OGK53096.1"/>
    </source>
</evidence>
<feature type="transmembrane region" description="Helical" evidence="7">
    <location>
        <begin position="329"/>
        <end position="350"/>
    </location>
</feature>
<evidence type="ECO:0000256" key="5">
    <source>
        <dbReference type="ARBA" id="ARBA00022989"/>
    </source>
</evidence>
<dbReference type="STRING" id="1802069.A2970_00520"/>
<evidence type="ECO:0000256" key="7">
    <source>
        <dbReference type="SAM" id="Phobius"/>
    </source>
</evidence>
<organism evidence="8 9">
    <name type="scientific">Candidatus Roizmanbacteria bacterium RIFCSPLOWO2_01_FULL_44_13</name>
    <dbReference type="NCBI Taxonomy" id="1802069"/>
    <lineage>
        <taxon>Bacteria</taxon>
        <taxon>Candidatus Roizmaniibacteriota</taxon>
    </lineage>
</organism>
<feature type="transmembrane region" description="Helical" evidence="7">
    <location>
        <begin position="362"/>
        <end position="381"/>
    </location>
</feature>
<dbReference type="AlphaFoldDB" id="A0A1F7JBV8"/>
<feature type="transmembrane region" description="Helical" evidence="7">
    <location>
        <begin position="48"/>
        <end position="72"/>
    </location>
</feature>
<comment type="similarity">
    <text evidence="2">Belongs to the polysaccharide synthase family.</text>
</comment>
<feature type="transmembrane region" description="Helical" evidence="7">
    <location>
        <begin position="84"/>
        <end position="108"/>
    </location>
</feature>
<evidence type="ECO:0000256" key="3">
    <source>
        <dbReference type="ARBA" id="ARBA00022475"/>
    </source>
</evidence>
<protein>
    <submittedName>
        <fullName evidence="8">Uncharacterized protein</fullName>
    </submittedName>
</protein>
<feature type="transmembrane region" description="Helical" evidence="7">
    <location>
        <begin position="420"/>
        <end position="441"/>
    </location>
</feature>
<name>A0A1F7JBV8_9BACT</name>
<accession>A0A1F7JBV8</accession>
<comment type="caution">
    <text evidence="8">The sequence shown here is derived from an EMBL/GenBank/DDBJ whole genome shotgun (WGS) entry which is preliminary data.</text>
</comment>
<reference evidence="8 9" key="1">
    <citation type="journal article" date="2016" name="Nat. Commun.">
        <title>Thousands of microbial genomes shed light on interconnected biogeochemical processes in an aquifer system.</title>
        <authorList>
            <person name="Anantharaman K."/>
            <person name="Brown C.T."/>
            <person name="Hug L.A."/>
            <person name="Sharon I."/>
            <person name="Castelle C.J."/>
            <person name="Probst A.J."/>
            <person name="Thomas B.C."/>
            <person name="Singh A."/>
            <person name="Wilkins M.J."/>
            <person name="Karaoz U."/>
            <person name="Brodie E.L."/>
            <person name="Williams K.H."/>
            <person name="Hubbard S.S."/>
            <person name="Banfield J.F."/>
        </authorList>
    </citation>
    <scope>NUCLEOTIDE SEQUENCE [LARGE SCALE GENOMIC DNA]</scope>
</reference>
<evidence type="ECO:0000256" key="1">
    <source>
        <dbReference type="ARBA" id="ARBA00004651"/>
    </source>
</evidence>
<comment type="subcellular location">
    <subcellularLocation>
        <location evidence="1">Cell membrane</location>
        <topology evidence="1">Multi-pass membrane protein</topology>
    </subcellularLocation>
</comment>
<feature type="transmembrane region" description="Helical" evidence="7">
    <location>
        <begin position="294"/>
        <end position="317"/>
    </location>
</feature>
<proteinExistence type="inferred from homology"/>
<dbReference type="EMBL" id="MGAT01000006">
    <property type="protein sequence ID" value="OGK53096.1"/>
    <property type="molecule type" value="Genomic_DNA"/>
</dbReference>
<dbReference type="InterPro" id="IPR050833">
    <property type="entry name" value="Poly_Biosynth_Transport"/>
</dbReference>
<feature type="transmembrane region" description="Helical" evidence="7">
    <location>
        <begin position="120"/>
        <end position="142"/>
    </location>
</feature>
<evidence type="ECO:0000313" key="9">
    <source>
        <dbReference type="Proteomes" id="UP000178857"/>
    </source>
</evidence>
<dbReference type="Pfam" id="PF13440">
    <property type="entry name" value="Polysacc_synt_3"/>
    <property type="match status" value="1"/>
</dbReference>
<keyword evidence="3" id="KW-1003">Cell membrane</keyword>
<sequence>MDEEISQIKRRGVLSAGSLFFQSSFSAVLGFIAFFILTIKSGTYLLGIYNTVLAMMSFFSYFTNLGLAAAIIQKPEIKKEDLSTAFYIQLFLSVAAIIVGFFLTDYLFKFYKDLPANAVYLYWGLLASFFFLSLKTIPSVLLEKKIKIYKVVVVQMIENTVFYLSVIIFSLLGYDIYSLLIAVLARSITGVVLIYFMQPWVPSFTFSWQSAKSLLSYGIPFQGNSFLALIKDDLLIIYLGGVIGFRQLGIVVFAKKYAEFSIRLIMDNLSRVAFPIFSRFQKDKIILKKSVEKILLYQSIILFPAIVGAMFVFPSVLKVIPGYFDKWNVAVFSFYFFSLSAFFVSLYSPFINLFNAIGKVKTSLLFMVLWTTLTWALVPLFNRLFGFNGISMAFFVMSLTFIFVILTAKKTADFSLLNSYRSPLLATFVMALFLFISTIFGARLNNLIFLVLSIGGGALIYGFVIYLDRGRRFFEELLALVRFKKIK</sequence>
<feature type="transmembrane region" description="Helical" evidence="7">
    <location>
        <begin position="12"/>
        <end position="36"/>
    </location>
</feature>